<dbReference type="EMBL" id="CADEBD010000289">
    <property type="protein sequence ID" value="CAB3232308.1"/>
    <property type="molecule type" value="Genomic_DNA"/>
</dbReference>
<accession>A0A8S0ZHC8</accession>
<name>A0A8S0ZHC8_ARCPL</name>
<protein>
    <submittedName>
        <fullName evidence="2">Uncharacterized protein</fullName>
    </submittedName>
</protein>
<evidence type="ECO:0000313" key="4">
    <source>
        <dbReference type="Proteomes" id="UP000494256"/>
    </source>
</evidence>
<comment type="caution">
    <text evidence="2">The sequence shown here is derived from an EMBL/GenBank/DDBJ whole genome shotgun (WGS) entry which is preliminary data.</text>
</comment>
<dbReference type="OrthoDB" id="10631040at2759"/>
<dbReference type="Proteomes" id="UP000494106">
    <property type="component" value="Unassembled WGS sequence"/>
</dbReference>
<sequence>MTQPLFKDDLLVNMVPEEVLRSLEDKSVSNRNILDMEIETPSTSKDILQSPASILIRLCCNKIPTHHFTSQQFLRKQDFHFKINLRKYSKTIWTPANVPKNGPSSSDLLNLQEKTKSYCFKRTKKIFKKETSTRELLVLVCLTTLRYLEAFIIYVRGHQAVINGHQAYGSIVDYLTTPRTLHGCNSQTPPVRSGPLWSHKLARNDECGHSRHTLMHP</sequence>
<evidence type="ECO:0000313" key="3">
    <source>
        <dbReference type="Proteomes" id="UP000494106"/>
    </source>
</evidence>
<proteinExistence type="predicted"/>
<dbReference type="Proteomes" id="UP000494256">
    <property type="component" value="Unassembled WGS sequence"/>
</dbReference>
<evidence type="ECO:0000313" key="1">
    <source>
        <dbReference type="EMBL" id="CAB3222395.1"/>
    </source>
</evidence>
<organism evidence="2 4">
    <name type="scientific">Arctia plantaginis</name>
    <name type="common">Wood tiger moth</name>
    <name type="synonym">Phalaena plantaginis</name>
    <dbReference type="NCBI Taxonomy" id="874455"/>
    <lineage>
        <taxon>Eukaryota</taxon>
        <taxon>Metazoa</taxon>
        <taxon>Ecdysozoa</taxon>
        <taxon>Arthropoda</taxon>
        <taxon>Hexapoda</taxon>
        <taxon>Insecta</taxon>
        <taxon>Pterygota</taxon>
        <taxon>Neoptera</taxon>
        <taxon>Endopterygota</taxon>
        <taxon>Lepidoptera</taxon>
        <taxon>Glossata</taxon>
        <taxon>Ditrysia</taxon>
        <taxon>Noctuoidea</taxon>
        <taxon>Erebidae</taxon>
        <taxon>Arctiinae</taxon>
        <taxon>Arctia</taxon>
    </lineage>
</organism>
<dbReference type="AlphaFoldDB" id="A0A8S0ZHC8"/>
<evidence type="ECO:0000313" key="2">
    <source>
        <dbReference type="EMBL" id="CAB3232308.1"/>
    </source>
</evidence>
<gene>
    <name evidence="1" type="ORF">APLA_LOCUS1019</name>
    <name evidence="2" type="ORF">APLA_LOCUS5637</name>
</gene>
<dbReference type="EMBL" id="CADEBC010000088">
    <property type="protein sequence ID" value="CAB3222395.1"/>
    <property type="molecule type" value="Genomic_DNA"/>
</dbReference>
<reference evidence="3 4" key="1">
    <citation type="submission" date="2020-04" db="EMBL/GenBank/DDBJ databases">
        <authorList>
            <person name="Wallbank WR R."/>
            <person name="Pardo Diaz C."/>
            <person name="Kozak K."/>
            <person name="Martin S."/>
            <person name="Jiggins C."/>
            <person name="Moest M."/>
            <person name="Warren A I."/>
            <person name="Byers J.R.P. K."/>
            <person name="Montejo-Kovacevich G."/>
            <person name="Yen C E."/>
        </authorList>
    </citation>
    <scope>NUCLEOTIDE SEQUENCE [LARGE SCALE GENOMIC DNA]</scope>
</reference>
<keyword evidence="3" id="KW-1185">Reference proteome</keyword>